<dbReference type="InterPro" id="IPR027417">
    <property type="entry name" value="P-loop_NTPase"/>
</dbReference>
<feature type="domain" description="DUF4143" evidence="2">
    <location>
        <begin position="206"/>
        <end position="365"/>
    </location>
</feature>
<dbReference type="PANTHER" id="PTHR43566:SF2">
    <property type="entry name" value="DUF4143 DOMAIN-CONTAINING PROTEIN"/>
    <property type="match status" value="1"/>
</dbReference>
<proteinExistence type="predicted"/>
<organism evidence="3 4">
    <name type="scientific">Methanobrevibacter oralis</name>
    <dbReference type="NCBI Taxonomy" id="66851"/>
    <lineage>
        <taxon>Archaea</taxon>
        <taxon>Methanobacteriati</taxon>
        <taxon>Methanobacteriota</taxon>
        <taxon>Methanomada group</taxon>
        <taxon>Methanobacteria</taxon>
        <taxon>Methanobacteriales</taxon>
        <taxon>Methanobacteriaceae</taxon>
        <taxon>Methanobrevibacter</taxon>
    </lineage>
</organism>
<gene>
    <name evidence="3" type="ORF">MBORA_06190</name>
</gene>
<keyword evidence="4" id="KW-1185">Reference proteome</keyword>
<evidence type="ECO:0000259" key="1">
    <source>
        <dbReference type="Pfam" id="PF13173"/>
    </source>
</evidence>
<evidence type="ECO:0000313" key="3">
    <source>
        <dbReference type="EMBL" id="KZX13470.1"/>
    </source>
</evidence>
<accession>A0A162FQ61</accession>
<dbReference type="EMBL" id="LWMU01000049">
    <property type="protein sequence ID" value="KZX13470.1"/>
    <property type="molecule type" value="Genomic_DNA"/>
</dbReference>
<evidence type="ECO:0000259" key="2">
    <source>
        <dbReference type="Pfam" id="PF13635"/>
    </source>
</evidence>
<sequence>MEYIKRYVDEELKDILECMGAVLIVGPKWCGKTTTATQFAKTIIELQHPTLGKSYIELADVDPLLLLDGEKPLLIDEWQMAPELWDAVRYSVDKTDDYGLYILTGSTIVDNSKINHKGVGRIHRLMMRPMSLYESGDSNGKISLIDLFNDKDVKINGITSDLSLSDLTFLASRGGWPETLNIEDKQKQLIVASSYFDNICRDDTYNIDSVKRDSKIFESILRSYSRNISTLVNNTRIMVDIEENYGKISEPTFYSYISVLKNLFVIENVPAWSPNIRSKQKIRKSEKKEFIDPSIAVAGLNVTPEMLVYDLETFGFIFETLCIRDLNVYSAPLGGKVLYYNDGTLEVDRVLKIADGRYGLIEFKLGDKRINEGAQTLLKMDKLIKQKIANGDTHIPEPSFLAVITGDNIAKVRKDGVMVIPIGTLR</sequence>
<feature type="domain" description="AAA" evidence="1">
    <location>
        <begin position="21"/>
        <end position="134"/>
    </location>
</feature>
<dbReference type="InterPro" id="IPR041682">
    <property type="entry name" value="AAA_14"/>
</dbReference>
<comment type="caution">
    <text evidence="3">The sequence shown here is derived from an EMBL/GenBank/DDBJ whole genome shotgun (WGS) entry which is preliminary data.</text>
</comment>
<dbReference type="Proteomes" id="UP000077428">
    <property type="component" value="Unassembled WGS sequence"/>
</dbReference>
<dbReference type="SUPFAM" id="SSF52540">
    <property type="entry name" value="P-loop containing nucleoside triphosphate hydrolases"/>
    <property type="match status" value="1"/>
</dbReference>
<dbReference type="Pfam" id="PF13635">
    <property type="entry name" value="DUF4143"/>
    <property type="match status" value="1"/>
</dbReference>
<dbReference type="AlphaFoldDB" id="A0A162FQ61"/>
<evidence type="ECO:0008006" key="5">
    <source>
        <dbReference type="Google" id="ProtNLM"/>
    </source>
</evidence>
<protein>
    <recommendedName>
        <fullName evidence="5">AAA+ ATPase domain-containing protein</fullName>
    </recommendedName>
</protein>
<name>A0A162FQ61_METOA</name>
<dbReference type="OrthoDB" id="52654at2157"/>
<reference evidence="4" key="1">
    <citation type="journal article" date="2016" name="Genome Announc.">
        <title>Draft Genome Sequences of Methanobrevibacter curvatus DSM11111, Methanobrevibacter cuticularis DSM11139, Methanobrevibacter filiformis DSM11501, and Methanobrevibacter oralis DSM7256.</title>
        <authorList>
            <person name="Poehlein A."/>
            <person name="Seedorf H."/>
        </authorList>
    </citation>
    <scope>NUCLEOTIDE SEQUENCE [LARGE SCALE GENOMIC DNA]</scope>
    <source>
        <strain evidence="4">DSM 7256 / JCM 30027 / ZR</strain>
    </source>
</reference>
<dbReference type="PATRIC" id="fig|66851.6.peg.686"/>
<dbReference type="InterPro" id="IPR025420">
    <property type="entry name" value="DUF4143"/>
</dbReference>
<evidence type="ECO:0000313" key="4">
    <source>
        <dbReference type="Proteomes" id="UP000077428"/>
    </source>
</evidence>
<dbReference type="RefSeq" id="WP_063720220.1">
    <property type="nucleotide sequence ID" value="NZ_CAJVUI010000004.1"/>
</dbReference>
<dbReference type="PANTHER" id="PTHR43566">
    <property type="entry name" value="CONSERVED PROTEIN"/>
    <property type="match status" value="1"/>
</dbReference>
<dbReference type="Pfam" id="PF13173">
    <property type="entry name" value="AAA_14"/>
    <property type="match status" value="1"/>
</dbReference>